<gene>
    <name evidence="1" type="ORF">pEaSNUABM7_00228</name>
</gene>
<sequence length="52" mass="6369">MALKPRRRFKSHTLADLREREHQTSIRLSYFRYLGNTRIERAIRAEQKNKLL</sequence>
<evidence type="ECO:0000313" key="2">
    <source>
        <dbReference type="Proteomes" id="UP000827609"/>
    </source>
</evidence>
<organism evidence="1 2">
    <name type="scientific">Erwinia phage pEa_SNUABM_7</name>
    <dbReference type="NCBI Taxonomy" id="2866695"/>
    <lineage>
        <taxon>Viruses</taxon>
        <taxon>Duplodnaviria</taxon>
        <taxon>Heunggongvirae</taxon>
        <taxon>Uroviricota</taxon>
        <taxon>Caudoviricetes</taxon>
        <taxon>Snuvirus</taxon>
        <taxon>Snuvirus SNUABM7</taxon>
    </lineage>
</organism>
<evidence type="ECO:0000313" key="1">
    <source>
        <dbReference type="EMBL" id="QYW04896.1"/>
    </source>
</evidence>
<proteinExistence type="predicted"/>
<keyword evidence="2" id="KW-1185">Reference proteome</keyword>
<dbReference type="Proteomes" id="UP000827609">
    <property type="component" value="Segment"/>
</dbReference>
<reference evidence="1" key="1">
    <citation type="submission" date="2021-06" db="EMBL/GenBank/DDBJ databases">
        <title>Complete genome sequence of Erwinia phage pEa_SNUABM_7.</title>
        <authorList>
            <person name="Kim S.G."/>
            <person name="Park S.C."/>
        </authorList>
    </citation>
    <scope>NUCLEOTIDE SEQUENCE</scope>
</reference>
<accession>A0AAE7WSF7</accession>
<name>A0AAE7WSF7_9CAUD</name>
<protein>
    <submittedName>
        <fullName evidence="1">Uncharacterized protein</fullName>
    </submittedName>
</protein>
<dbReference type="EMBL" id="MZ475896">
    <property type="protein sequence ID" value="QYW04896.1"/>
    <property type="molecule type" value="Genomic_DNA"/>
</dbReference>